<dbReference type="FunFam" id="1.20.1250.20:FF:000111">
    <property type="entry name" value="Solute carrier family 37 member 4"/>
    <property type="match status" value="1"/>
</dbReference>
<reference evidence="8" key="1">
    <citation type="submission" date="2020-10" db="EMBL/GenBank/DDBJ databases">
        <title>Chromosome-scale genome assembly of the Allis shad, Alosa alosa.</title>
        <authorList>
            <person name="Margot Z."/>
            <person name="Christophe K."/>
            <person name="Cabau C."/>
            <person name="Louis A."/>
            <person name="Berthelot C."/>
            <person name="Parey E."/>
            <person name="Roest Crollius H."/>
            <person name="Montfort J."/>
            <person name="Robinson-Rechavi M."/>
            <person name="Bucao C."/>
            <person name="Bouchez O."/>
            <person name="Gislard M."/>
            <person name="Lluch J."/>
            <person name="Milhes M."/>
            <person name="Lampietro C."/>
            <person name="Lopez Roques C."/>
            <person name="Donnadieu C."/>
            <person name="Braasch I."/>
            <person name="Desvignes T."/>
            <person name="Postlethwait J."/>
            <person name="Bobe J."/>
            <person name="Guiguen Y."/>
        </authorList>
    </citation>
    <scope>NUCLEOTIDE SEQUENCE</scope>
    <source>
        <strain evidence="8">M-15738</strain>
        <tissue evidence="8">Blood</tissue>
    </source>
</reference>
<feature type="transmembrane region" description="Helical" evidence="6">
    <location>
        <begin position="100"/>
        <end position="118"/>
    </location>
</feature>
<keyword evidence="4 6" id="KW-1133">Transmembrane helix</keyword>
<evidence type="ECO:0000256" key="6">
    <source>
        <dbReference type="SAM" id="Phobius"/>
    </source>
</evidence>
<comment type="similarity">
    <text evidence="2">Belongs to the major facilitator superfamily. Organophosphate:Pi antiporter (OPA) (TC 2.A.1.4) family.</text>
</comment>
<evidence type="ECO:0000259" key="7">
    <source>
        <dbReference type="PROSITE" id="PS50850"/>
    </source>
</evidence>
<feature type="domain" description="Major facilitator superfamily (MFS) profile" evidence="7">
    <location>
        <begin position="13"/>
        <end position="419"/>
    </location>
</feature>
<comment type="caution">
    <text evidence="8">The sequence shown here is derived from an EMBL/GenBank/DDBJ whole genome shotgun (WGS) entry which is preliminary data.</text>
</comment>
<dbReference type="PANTHER" id="PTHR43826">
    <property type="entry name" value="GLUCOSE-6-PHOSPHATE EXCHANGER SLC37A4"/>
    <property type="match status" value="1"/>
</dbReference>
<dbReference type="CDD" id="cd17343">
    <property type="entry name" value="MFS_SLC37A4"/>
    <property type="match status" value="1"/>
</dbReference>
<gene>
    <name evidence="8" type="ORF">AALO_G00204780</name>
</gene>
<evidence type="ECO:0000256" key="1">
    <source>
        <dbReference type="ARBA" id="ARBA00004127"/>
    </source>
</evidence>
<feature type="transmembrane region" description="Helical" evidence="6">
    <location>
        <begin position="259"/>
        <end position="283"/>
    </location>
</feature>
<dbReference type="PIRSF" id="PIRSF002808">
    <property type="entry name" value="Hexose_phosphate_transp"/>
    <property type="match status" value="1"/>
</dbReference>
<dbReference type="InterPro" id="IPR036259">
    <property type="entry name" value="MFS_trans_sf"/>
</dbReference>
<dbReference type="EMBL" id="JADWDJ010000015">
    <property type="protein sequence ID" value="KAG5269678.1"/>
    <property type="molecule type" value="Genomic_DNA"/>
</dbReference>
<dbReference type="FunFam" id="1.20.1250.20:FF:000112">
    <property type="entry name" value="glucose-6-phosphate exchanger SLC37A4 isoform X1"/>
    <property type="match status" value="1"/>
</dbReference>
<accession>A0AAV6G3H1</accession>
<keyword evidence="5 6" id="KW-0472">Membrane</keyword>
<feature type="transmembrane region" description="Helical" evidence="6">
    <location>
        <begin position="6"/>
        <end position="26"/>
    </location>
</feature>
<dbReference type="NCBIfam" id="TIGR00881">
    <property type="entry name" value="2A0104"/>
    <property type="match status" value="1"/>
</dbReference>
<dbReference type="GO" id="GO:0061513">
    <property type="term" value="F:glucose 6-phosphate:phosphate antiporter activity"/>
    <property type="evidence" value="ECO:0007669"/>
    <property type="project" value="TreeGrafter"/>
</dbReference>
<dbReference type="PROSITE" id="PS50850">
    <property type="entry name" value="MFS"/>
    <property type="match status" value="1"/>
</dbReference>
<dbReference type="PANTHER" id="PTHR43826:SF11">
    <property type="entry name" value="GLUCOSE-6-PHOSPHATE TRANSLOCASE ISOFORM X1"/>
    <property type="match status" value="1"/>
</dbReference>
<feature type="transmembrane region" description="Helical" evidence="6">
    <location>
        <begin position="138"/>
        <end position="159"/>
    </location>
</feature>
<dbReference type="PROSITE" id="PS00942">
    <property type="entry name" value="GLPT"/>
    <property type="match status" value="1"/>
</dbReference>
<feature type="transmembrane region" description="Helical" evidence="6">
    <location>
        <begin position="396"/>
        <end position="414"/>
    </location>
</feature>
<sequence length="429" mass="46341">MTASGYGYYRTSIFLAMFVGYTLYYFNRKTFSFVMPSLMQEITLDKDDLGFITSSQSLAYAISKFISGVLSDQISARVLFSIGLFSVGGINVIFSQSSTVAVFSGLWFLNGLGQGLGWPPCGKVLRKWFEPSQFGTWWAILSCSMNLAGGLGPIIATLMAESYSWRTTLSISGLACVVVSVFCLMLIKNEPSDVGLPNIEPGAKKGKGDSSSDDSTLKEFLLSPYLWVLSLGYLVVFGVKTACTDWGQLFLIQDKEQSVLMGSSFMSALEIGGLVGSIAAGYLSDRAVAKHGLSIKGNPRHSLLLSMMAGMCVSLYLFRVTVTPDSSKLWILSLGAVFGFSSYGPIALFGVIANESAPSNYCGTSHAIVALMANVGGFMSGLPFSTVAKHHGWNMAFWVAEVTCIITTVSFFLLRNIQTKMGRIPKKAD</sequence>
<evidence type="ECO:0000256" key="4">
    <source>
        <dbReference type="ARBA" id="ARBA00022989"/>
    </source>
</evidence>
<dbReference type="GO" id="GO:0005789">
    <property type="term" value="C:endoplasmic reticulum membrane"/>
    <property type="evidence" value="ECO:0007669"/>
    <property type="project" value="TreeGrafter"/>
</dbReference>
<dbReference type="Gene3D" id="1.20.1250.20">
    <property type="entry name" value="MFS general substrate transporter like domains"/>
    <property type="match status" value="2"/>
</dbReference>
<keyword evidence="3 6" id="KW-0812">Transmembrane</keyword>
<evidence type="ECO:0000313" key="8">
    <source>
        <dbReference type="EMBL" id="KAG5269678.1"/>
    </source>
</evidence>
<feature type="transmembrane region" description="Helical" evidence="6">
    <location>
        <begin position="303"/>
        <end position="323"/>
    </location>
</feature>
<proteinExistence type="inferred from homology"/>
<protein>
    <recommendedName>
        <fullName evidence="7">Major facilitator superfamily (MFS) profile domain-containing protein</fullName>
    </recommendedName>
</protein>
<evidence type="ECO:0000256" key="3">
    <source>
        <dbReference type="ARBA" id="ARBA00022692"/>
    </source>
</evidence>
<feature type="transmembrane region" description="Helical" evidence="6">
    <location>
        <begin position="329"/>
        <end position="353"/>
    </location>
</feature>
<evidence type="ECO:0000256" key="5">
    <source>
        <dbReference type="ARBA" id="ARBA00023136"/>
    </source>
</evidence>
<dbReference type="GO" id="GO:0035435">
    <property type="term" value="P:phosphate ion transmembrane transport"/>
    <property type="evidence" value="ECO:0007669"/>
    <property type="project" value="TreeGrafter"/>
</dbReference>
<feature type="transmembrane region" description="Helical" evidence="6">
    <location>
        <begin position="74"/>
        <end position="94"/>
    </location>
</feature>
<keyword evidence="9" id="KW-1185">Reference proteome</keyword>
<organism evidence="8 9">
    <name type="scientific">Alosa alosa</name>
    <name type="common">allis shad</name>
    <dbReference type="NCBI Taxonomy" id="278164"/>
    <lineage>
        <taxon>Eukaryota</taxon>
        <taxon>Metazoa</taxon>
        <taxon>Chordata</taxon>
        <taxon>Craniata</taxon>
        <taxon>Vertebrata</taxon>
        <taxon>Euteleostomi</taxon>
        <taxon>Actinopterygii</taxon>
        <taxon>Neopterygii</taxon>
        <taxon>Teleostei</taxon>
        <taxon>Clupei</taxon>
        <taxon>Clupeiformes</taxon>
        <taxon>Clupeoidei</taxon>
        <taxon>Clupeidae</taxon>
        <taxon>Alosa</taxon>
    </lineage>
</organism>
<dbReference type="InterPro" id="IPR020846">
    <property type="entry name" value="MFS_dom"/>
</dbReference>
<evidence type="ECO:0000256" key="2">
    <source>
        <dbReference type="ARBA" id="ARBA00009598"/>
    </source>
</evidence>
<dbReference type="AlphaFoldDB" id="A0AAV6G3H1"/>
<dbReference type="InterPro" id="IPR011701">
    <property type="entry name" value="MFS"/>
</dbReference>
<dbReference type="Proteomes" id="UP000823561">
    <property type="component" value="Chromosome 15"/>
</dbReference>
<name>A0AAV6G3H1_9TELE</name>
<dbReference type="SUPFAM" id="SSF103473">
    <property type="entry name" value="MFS general substrate transporter"/>
    <property type="match status" value="1"/>
</dbReference>
<feature type="transmembrane region" description="Helical" evidence="6">
    <location>
        <begin position="165"/>
        <end position="187"/>
    </location>
</feature>
<dbReference type="InterPro" id="IPR051337">
    <property type="entry name" value="OPA_Antiporter"/>
</dbReference>
<evidence type="ECO:0000313" key="9">
    <source>
        <dbReference type="Proteomes" id="UP000823561"/>
    </source>
</evidence>
<comment type="subcellular location">
    <subcellularLocation>
        <location evidence="1">Endomembrane system</location>
        <topology evidence="1">Multi-pass membrane protein</topology>
    </subcellularLocation>
</comment>
<feature type="transmembrane region" description="Helical" evidence="6">
    <location>
        <begin position="220"/>
        <end position="239"/>
    </location>
</feature>
<dbReference type="Pfam" id="PF07690">
    <property type="entry name" value="MFS_1"/>
    <property type="match status" value="1"/>
</dbReference>
<dbReference type="InterPro" id="IPR000849">
    <property type="entry name" value="Sugar_P_transporter"/>
</dbReference>
<dbReference type="InterPro" id="IPR021159">
    <property type="entry name" value="Sugar-P_transporter_CS"/>
</dbReference>